<proteinExistence type="inferred from homology"/>
<dbReference type="PATRIC" id="fig|1618442.3.peg.1281"/>
<dbReference type="InterPro" id="IPR027417">
    <property type="entry name" value="P-loop_NTPase"/>
</dbReference>
<dbReference type="CDD" id="cd03220">
    <property type="entry name" value="ABC_KpsT_Wzt"/>
    <property type="match status" value="1"/>
</dbReference>
<dbReference type="InterPro" id="IPR015860">
    <property type="entry name" value="ABC_transpr_TagH-like"/>
</dbReference>
<keyword evidence="2" id="KW-0813">Transport</keyword>
<name>A0A0G0Z979_9BACT</name>
<accession>A0A0G0Z979</accession>
<evidence type="ECO:0000313" key="7">
    <source>
        <dbReference type="Proteomes" id="UP000034320"/>
    </source>
</evidence>
<dbReference type="PANTHER" id="PTHR46743:SF2">
    <property type="entry name" value="TEICHOIC ACIDS EXPORT ATP-BINDING PROTEIN TAGH"/>
    <property type="match status" value="1"/>
</dbReference>
<feature type="domain" description="ABC transporter" evidence="5">
    <location>
        <begin position="37"/>
        <end position="258"/>
    </location>
</feature>
<keyword evidence="4" id="KW-0067">ATP-binding</keyword>
<evidence type="ECO:0000259" key="5">
    <source>
        <dbReference type="PROSITE" id="PS50893"/>
    </source>
</evidence>
<dbReference type="Gene3D" id="3.40.50.300">
    <property type="entry name" value="P-loop containing nucleotide triphosphate hydrolases"/>
    <property type="match status" value="1"/>
</dbReference>
<dbReference type="GO" id="GO:0140359">
    <property type="term" value="F:ABC-type transporter activity"/>
    <property type="evidence" value="ECO:0007669"/>
    <property type="project" value="InterPro"/>
</dbReference>
<evidence type="ECO:0000256" key="3">
    <source>
        <dbReference type="ARBA" id="ARBA00022741"/>
    </source>
</evidence>
<sequence>MKPIIEIAKLSKKYRYGVSEPYYSLRDSLSNWITRPVKALLSSRKSGKGEFWALKDISFNVKKGEIIGIIGRNGAGKTTLLKVLSRITPPTEGKAVLRGRVASLLEVGTGFHPELTGRENIFLNGAILGMSRVEVRKKFDEIVEFAEIERFLDTPVKRYSSGMHMRLAFAVAAHLEAEILLIDEVLSVGDTAFQQKSLGKMENISRSGRTILFVSHNLGMVKKLCQKGIIIKGGYSSKLTAVDKLINRYQQSGQAFSASIRLDRHNLEFMNFRVNGISIKDEPEVYPENALEITAEYKGSGNKSYDLCLSFALRKKEDYTLMYYSHNHLENIRHMTGKKGNISLRFHLPHISPGKYTLEIQIWLDGHLSADGFELGDIVVASSPAFASNQSFAKFPAHLLIASQWRIS</sequence>
<dbReference type="SUPFAM" id="SSF52540">
    <property type="entry name" value="P-loop containing nucleoside triphosphate hydrolases"/>
    <property type="match status" value="1"/>
</dbReference>
<evidence type="ECO:0000256" key="4">
    <source>
        <dbReference type="ARBA" id="ARBA00022840"/>
    </source>
</evidence>
<dbReference type="EMBL" id="LCDD01000044">
    <property type="protein sequence ID" value="KKS45265.1"/>
    <property type="molecule type" value="Genomic_DNA"/>
</dbReference>
<evidence type="ECO:0000313" key="6">
    <source>
        <dbReference type="EMBL" id="KKS45265.1"/>
    </source>
</evidence>
<comment type="caution">
    <text evidence="6">The sequence shown here is derived from an EMBL/GenBank/DDBJ whole genome shotgun (WGS) entry which is preliminary data.</text>
</comment>
<comment type="similarity">
    <text evidence="1">Belongs to the ABC transporter superfamily.</text>
</comment>
<organism evidence="6 7">
    <name type="scientific">Candidatus Gottesmanbacteria bacterium GW2011_GWA2_42_18</name>
    <dbReference type="NCBI Taxonomy" id="1618442"/>
    <lineage>
        <taxon>Bacteria</taxon>
        <taxon>Candidatus Gottesmaniibacteriota</taxon>
    </lineage>
</organism>
<dbReference type="PANTHER" id="PTHR46743">
    <property type="entry name" value="TEICHOIC ACIDS EXPORT ATP-BINDING PROTEIN TAGH"/>
    <property type="match status" value="1"/>
</dbReference>
<reference evidence="6 7" key="1">
    <citation type="journal article" date="2015" name="Nature">
        <title>rRNA introns, odd ribosomes, and small enigmatic genomes across a large radiation of phyla.</title>
        <authorList>
            <person name="Brown C.T."/>
            <person name="Hug L.A."/>
            <person name="Thomas B.C."/>
            <person name="Sharon I."/>
            <person name="Castelle C.J."/>
            <person name="Singh A."/>
            <person name="Wilkins M.J."/>
            <person name="Williams K.H."/>
            <person name="Banfield J.F."/>
        </authorList>
    </citation>
    <scope>NUCLEOTIDE SEQUENCE [LARGE SCALE GENOMIC DNA]</scope>
</reference>
<dbReference type="GO" id="GO:0005524">
    <property type="term" value="F:ATP binding"/>
    <property type="evidence" value="ECO:0007669"/>
    <property type="project" value="UniProtKB-KW"/>
</dbReference>
<dbReference type="InterPro" id="IPR050683">
    <property type="entry name" value="Bact_Polysacc_Export_ATP-bd"/>
</dbReference>
<dbReference type="InterPro" id="IPR003593">
    <property type="entry name" value="AAA+_ATPase"/>
</dbReference>
<evidence type="ECO:0000256" key="2">
    <source>
        <dbReference type="ARBA" id="ARBA00022448"/>
    </source>
</evidence>
<dbReference type="Proteomes" id="UP000034320">
    <property type="component" value="Unassembled WGS sequence"/>
</dbReference>
<dbReference type="InterPro" id="IPR003439">
    <property type="entry name" value="ABC_transporter-like_ATP-bd"/>
</dbReference>
<dbReference type="GO" id="GO:0016887">
    <property type="term" value="F:ATP hydrolysis activity"/>
    <property type="evidence" value="ECO:0007669"/>
    <property type="project" value="InterPro"/>
</dbReference>
<keyword evidence="3" id="KW-0547">Nucleotide-binding</keyword>
<dbReference type="SMART" id="SM00382">
    <property type="entry name" value="AAA"/>
    <property type="match status" value="1"/>
</dbReference>
<dbReference type="GO" id="GO:0016020">
    <property type="term" value="C:membrane"/>
    <property type="evidence" value="ECO:0007669"/>
    <property type="project" value="InterPro"/>
</dbReference>
<dbReference type="AlphaFoldDB" id="A0A0G0Z979"/>
<protein>
    <recommendedName>
        <fullName evidence="5">ABC transporter domain-containing protein</fullName>
    </recommendedName>
</protein>
<gene>
    <name evidence="6" type="ORF">UV09_C0044G0008</name>
</gene>
<dbReference type="Pfam" id="PF00005">
    <property type="entry name" value="ABC_tran"/>
    <property type="match status" value="1"/>
</dbReference>
<evidence type="ECO:0000256" key="1">
    <source>
        <dbReference type="ARBA" id="ARBA00005417"/>
    </source>
</evidence>
<dbReference type="PROSITE" id="PS50893">
    <property type="entry name" value="ABC_TRANSPORTER_2"/>
    <property type="match status" value="1"/>
</dbReference>